<reference evidence="3 4" key="1">
    <citation type="submission" date="2020-07" db="EMBL/GenBank/DDBJ databases">
        <title>Sequencing the genomes of 1000 actinobacteria strains.</title>
        <authorList>
            <person name="Klenk H.-P."/>
        </authorList>
    </citation>
    <scope>NUCLEOTIDE SEQUENCE [LARGE SCALE GENOMIC DNA]</scope>
    <source>
        <strain evidence="3 4">DSM 44442</strain>
    </source>
</reference>
<dbReference type="PANTHER" id="PTHR48125">
    <property type="entry name" value="LP07818P1"/>
    <property type="match status" value="1"/>
</dbReference>
<feature type="transmembrane region" description="Helical" evidence="2">
    <location>
        <begin position="1221"/>
        <end position="1240"/>
    </location>
</feature>
<keyword evidence="2" id="KW-0472">Membrane</keyword>
<evidence type="ECO:0000256" key="2">
    <source>
        <dbReference type="SAM" id="Phobius"/>
    </source>
</evidence>
<feature type="transmembrane region" description="Helical" evidence="2">
    <location>
        <begin position="978"/>
        <end position="998"/>
    </location>
</feature>
<feature type="transmembrane region" description="Helical" evidence="2">
    <location>
        <begin position="1246"/>
        <end position="1263"/>
    </location>
</feature>
<feature type="transmembrane region" description="Helical" evidence="2">
    <location>
        <begin position="915"/>
        <end position="933"/>
    </location>
</feature>
<feature type="transmembrane region" description="Helical" evidence="2">
    <location>
        <begin position="1353"/>
        <end position="1373"/>
    </location>
</feature>
<feature type="transmembrane region" description="Helical" evidence="2">
    <location>
        <begin position="477"/>
        <end position="498"/>
    </location>
</feature>
<dbReference type="RefSeq" id="WP_246406158.1">
    <property type="nucleotide sequence ID" value="NZ_JACCFS010000001.1"/>
</dbReference>
<keyword evidence="4" id="KW-1185">Reference proteome</keyword>
<keyword evidence="2" id="KW-0812">Transmembrane</keyword>
<feature type="transmembrane region" description="Helical" evidence="2">
    <location>
        <begin position="167"/>
        <end position="187"/>
    </location>
</feature>
<feature type="transmembrane region" description="Helical" evidence="2">
    <location>
        <begin position="862"/>
        <end position="881"/>
    </location>
</feature>
<evidence type="ECO:0000313" key="3">
    <source>
        <dbReference type="EMBL" id="NYJ34230.1"/>
    </source>
</evidence>
<evidence type="ECO:0000313" key="4">
    <source>
        <dbReference type="Proteomes" id="UP000572051"/>
    </source>
</evidence>
<feature type="transmembrane region" description="Helical" evidence="2">
    <location>
        <begin position="1052"/>
        <end position="1070"/>
    </location>
</feature>
<feature type="transmembrane region" description="Helical" evidence="2">
    <location>
        <begin position="1324"/>
        <end position="1341"/>
    </location>
</feature>
<feature type="transmembrane region" description="Helical" evidence="2">
    <location>
        <begin position="1130"/>
        <end position="1149"/>
    </location>
</feature>
<dbReference type="Proteomes" id="UP000572051">
    <property type="component" value="Unassembled WGS sequence"/>
</dbReference>
<feature type="transmembrane region" description="Helical" evidence="2">
    <location>
        <begin position="510"/>
        <end position="527"/>
    </location>
</feature>
<feature type="transmembrane region" description="Helical" evidence="2">
    <location>
        <begin position="597"/>
        <end position="614"/>
    </location>
</feature>
<feature type="transmembrane region" description="Helical" evidence="2">
    <location>
        <begin position="1197"/>
        <end position="1214"/>
    </location>
</feature>
<feature type="transmembrane region" description="Helical" evidence="2">
    <location>
        <begin position="634"/>
        <end position="652"/>
    </location>
</feature>
<feature type="transmembrane region" description="Helical" evidence="2">
    <location>
        <begin position="769"/>
        <end position="787"/>
    </location>
</feature>
<feature type="transmembrane region" description="Helical" evidence="2">
    <location>
        <begin position="533"/>
        <end position="551"/>
    </location>
</feature>
<feature type="compositionally biased region" description="Low complexity" evidence="1">
    <location>
        <begin position="115"/>
        <end position="127"/>
    </location>
</feature>
<evidence type="ECO:0000256" key="1">
    <source>
        <dbReference type="SAM" id="MobiDB-lite"/>
    </source>
</evidence>
<feature type="transmembrane region" description="Helical" evidence="2">
    <location>
        <begin position="224"/>
        <end position="246"/>
    </location>
</feature>
<feature type="compositionally biased region" description="Low complexity" evidence="1">
    <location>
        <begin position="80"/>
        <end position="108"/>
    </location>
</feature>
<dbReference type="PANTHER" id="PTHR48125:SF12">
    <property type="entry name" value="AT HOOK TRANSCRIPTION FACTOR FAMILY-RELATED"/>
    <property type="match status" value="1"/>
</dbReference>
<feature type="transmembrane region" description="Helical" evidence="2">
    <location>
        <begin position="1076"/>
        <end position="1095"/>
    </location>
</feature>
<sequence>MNAHGSPPPAAPPLRCPDCAAPLRPGAAACPRCAFVLVGPLAQRLWEIDTQLAELADRSHRLRAERSEVHRRLRQESRAPRTIAPPAAPVHAAQPGRPVPSAAHAAPQGAPPPAGAYRPAPVQQPAPRRSELSQLSAQNLILGLGGLLVGIAALVFAVWTWSDLTTGTRALILALTTLFFVCVAVPLHRRGLASTAETFGALGAALLCVDALALYLISDGITNGAGYAAAALAVIGALLALYPLLVPLRAPRVIAVLLVQPVPLLLVAAADWDGRWPWMLTALAVTALLDVAVQTRLGTPRPGVPVRTLHVVALVVWAVTIGLTALAVALMSTVTDPLRWWSVAATLLVSGAASLLLARLPRTTPSERARGRFHTVAALLALGLVPLAAGPSHLPVLPRVPGRVWADDPSLAMRAATDVLGLVPTASAVPSALAQLSAVLVGAVLAVGVAVLLRRALLVPVLALVAPPTLLPVPLLLGFPLVAAAMWALLLGAALIVWATLLRTGHRSRVPAVTGFLTLLTGLAWALPEWYTSAAALLLVATSALVAALAVRRTTGDRADGPATTLYAAAAGLWLVVLLVGTPLLVSLLALPRPDRIQWWLLAAMALLAGATALRLGRTAPPFASGTAPDPRPVLTWVGLLLLPLAPLAAVVHGSPSAPLFAGPHGVWAAPLAEMLEPASAVLGYSAQPGPGAAVLSALGLLGAAALAVGIVRLADRRLVSAAMALTVPAALVPLPVVLGLPYVVAVVWALAVGAALTLSVARTGGRPHAWVATATGLATLLLGLVWALPERYTSLVAVVLLGCAALLGALELRRLGRPGTDRSGSPVRLVYASVLAIGAVDLVLIGSLVVDSAATVRQVPAVWALSALAVLVVAAAALVVGRLPYTAPWPVVVGAAPPGLAPAPRPTIRPAPTVSPYSVLGLALLTIAPLVAGPPGLPVLAFVARGQDVAAASPEALIGPAHAVLGLPVPTDTATGLAFAVACLLAGALAVLAAWLVDRPRARHAAALAGPAALLPLPVALGAPFLTALAWTLAVGAGLALWAARSADPRLSRLPASTALFVLLLGFGWSLAEPFTTAAVLAFVAVAASFAAALSRTTVTAVGATALATAATGGLALALPLALDMPVQIAALGPLAMVAGVAAVAPRLRSPLLEAAEAPAAVWAVAALGISSLAHTAVPVPGSTRFGALAEPRPELVAVALAVLGVIALASAVRPGRRPLAVVGGVLMLIAMWTALAAWDVGVPEAYTVVPALAALVLGWEWSRKAAIPPTSWAAHGGGLALLLLPTVGLVLGGQDLLWRVPAVLVAGLAVAVWGLRRRLQAALVIGGAALVLTSLRAFGPPLWDLTVLLPNWVPFAVAGALLLLVGARYEANLARLRRLGRTVAAMR</sequence>
<feature type="transmembrane region" description="Helical" evidence="2">
    <location>
        <begin position="1161"/>
        <end position="1177"/>
    </location>
</feature>
<feature type="compositionally biased region" description="Basic and acidic residues" evidence="1">
    <location>
        <begin position="66"/>
        <end position="79"/>
    </location>
</feature>
<feature type="transmembrane region" description="Helical" evidence="2">
    <location>
        <begin position="693"/>
        <end position="712"/>
    </location>
</feature>
<feature type="transmembrane region" description="Helical" evidence="2">
    <location>
        <begin position="139"/>
        <end position="161"/>
    </location>
</feature>
<feature type="transmembrane region" description="Helical" evidence="2">
    <location>
        <begin position="1275"/>
        <end position="1293"/>
    </location>
</feature>
<feature type="transmembrane region" description="Helical" evidence="2">
    <location>
        <begin position="831"/>
        <end position="850"/>
    </location>
</feature>
<feature type="transmembrane region" description="Helical" evidence="2">
    <location>
        <begin position="1029"/>
        <end position="1045"/>
    </location>
</feature>
<name>A0A7Z0JAA8_9ACTN</name>
<feature type="region of interest" description="Disordered" evidence="1">
    <location>
        <begin position="66"/>
        <end position="129"/>
    </location>
</feature>
<proteinExistence type="predicted"/>
<feature type="transmembrane region" description="Helical" evidence="2">
    <location>
        <begin position="793"/>
        <end position="811"/>
    </location>
</feature>
<accession>A0A7Z0JAA8</accession>
<feature type="transmembrane region" description="Helical" evidence="2">
    <location>
        <begin position="253"/>
        <end position="270"/>
    </location>
</feature>
<feature type="transmembrane region" description="Helical" evidence="2">
    <location>
        <begin position="309"/>
        <end position="334"/>
    </location>
</feature>
<feature type="transmembrane region" description="Helical" evidence="2">
    <location>
        <begin position="276"/>
        <end position="297"/>
    </location>
</feature>
<gene>
    <name evidence="3" type="ORF">HNR10_002111</name>
</gene>
<comment type="caution">
    <text evidence="3">The sequence shown here is derived from an EMBL/GenBank/DDBJ whole genome shotgun (WGS) entry which is preliminary data.</text>
</comment>
<dbReference type="EMBL" id="JACCFS010000001">
    <property type="protein sequence ID" value="NYJ34230.1"/>
    <property type="molecule type" value="Genomic_DNA"/>
</dbReference>
<protein>
    <submittedName>
        <fullName evidence="3">Uncharacterized protein</fullName>
    </submittedName>
</protein>
<feature type="transmembrane region" description="Helical" evidence="2">
    <location>
        <begin position="373"/>
        <end position="391"/>
    </location>
</feature>
<feature type="transmembrane region" description="Helical" evidence="2">
    <location>
        <begin position="1102"/>
        <end position="1124"/>
    </location>
</feature>
<keyword evidence="2" id="KW-1133">Transmembrane helix</keyword>
<organism evidence="3 4">
    <name type="scientific">Nocardiopsis aegyptia</name>
    <dbReference type="NCBI Taxonomy" id="220378"/>
    <lineage>
        <taxon>Bacteria</taxon>
        <taxon>Bacillati</taxon>
        <taxon>Actinomycetota</taxon>
        <taxon>Actinomycetes</taxon>
        <taxon>Streptosporangiales</taxon>
        <taxon>Nocardiopsidaceae</taxon>
        <taxon>Nocardiopsis</taxon>
    </lineage>
</organism>
<feature type="transmembrane region" description="Helical" evidence="2">
    <location>
        <begin position="436"/>
        <end position="457"/>
    </location>
</feature>
<dbReference type="InterPro" id="IPR058062">
    <property type="entry name" value="SCO7613_C"/>
</dbReference>
<feature type="transmembrane region" description="Helical" evidence="2">
    <location>
        <begin position="1299"/>
        <end position="1317"/>
    </location>
</feature>
<feature type="transmembrane region" description="Helical" evidence="2">
    <location>
        <begin position="199"/>
        <end position="218"/>
    </location>
</feature>
<feature type="transmembrane region" description="Helical" evidence="2">
    <location>
        <begin position="563"/>
        <end position="591"/>
    </location>
</feature>
<feature type="transmembrane region" description="Helical" evidence="2">
    <location>
        <begin position="340"/>
        <end position="361"/>
    </location>
</feature>
<dbReference type="NCBIfam" id="NF047321">
    <property type="entry name" value="SCO7613_CTERM"/>
    <property type="match status" value="1"/>
</dbReference>